<dbReference type="PANTHER" id="PTHR47590">
    <property type="entry name" value="F-BOX/KELCH-REPEAT PROTEIN SKIP25"/>
    <property type="match status" value="1"/>
</dbReference>
<proteinExistence type="predicted"/>
<dbReference type="Proteomes" id="UP001419268">
    <property type="component" value="Unassembled WGS sequence"/>
</dbReference>
<evidence type="ECO:0000313" key="3">
    <source>
        <dbReference type="Proteomes" id="UP001419268"/>
    </source>
</evidence>
<dbReference type="InterPro" id="IPR015915">
    <property type="entry name" value="Kelch-typ_b-propeller"/>
</dbReference>
<feature type="region of interest" description="Disordered" evidence="1">
    <location>
        <begin position="1"/>
        <end position="30"/>
    </location>
</feature>
<keyword evidence="3" id="KW-1185">Reference proteome</keyword>
<name>A0AAP0ELG1_9MAGN</name>
<feature type="compositionally biased region" description="Low complexity" evidence="1">
    <location>
        <begin position="1"/>
        <end position="12"/>
    </location>
</feature>
<dbReference type="PANTHER" id="PTHR47590:SF7">
    <property type="entry name" value="OS06G0711700 PROTEIN"/>
    <property type="match status" value="1"/>
</dbReference>
<dbReference type="SUPFAM" id="SSF117281">
    <property type="entry name" value="Kelch motif"/>
    <property type="match status" value="1"/>
</dbReference>
<gene>
    <name evidence="2" type="ORF">Scep_027134</name>
</gene>
<sequence length="405" mass="44796">MATTTTTTTTTCSKKKKKKVGLDSSSSSELIPGLPEHLAEECLSRVHPRVLYKVCHSWRRLIYSPTFPPFLSLYALLASSSSSSSSVLFSTYDPISSTWVSLPLPLPPPPPPPPPLLHRPPPPRPVPLPLQPPPPPPRRHLPPPPPPALPRPLLFSPASSHWLLGPPISPPRRWCAAGSLHNSVYLASGFSSSFNHLVARSASRWTLPNINIQIPSKNLFQDEEQYRIKVESDNHFQERDKEQYRIKVEADNNLLDDEVGGRWEEVAGMRDAAFSREAAEAVGWRGKLCMVNVKGNAVKVGVVYDERKGAWEEMREGMLRGGWGRWRRWMRRRCTWWMRGGGDGEMAAGGGRLCVVCRGGSGVLVVDVAPRPGRVWVVDPPPGNSVIAVHVLPRISTPPPPPTTT</sequence>
<organism evidence="2 3">
    <name type="scientific">Stephania cephalantha</name>
    <dbReference type="NCBI Taxonomy" id="152367"/>
    <lineage>
        <taxon>Eukaryota</taxon>
        <taxon>Viridiplantae</taxon>
        <taxon>Streptophyta</taxon>
        <taxon>Embryophyta</taxon>
        <taxon>Tracheophyta</taxon>
        <taxon>Spermatophyta</taxon>
        <taxon>Magnoliopsida</taxon>
        <taxon>Ranunculales</taxon>
        <taxon>Menispermaceae</taxon>
        <taxon>Menispermoideae</taxon>
        <taxon>Cissampelideae</taxon>
        <taxon>Stephania</taxon>
    </lineage>
</organism>
<evidence type="ECO:0000313" key="2">
    <source>
        <dbReference type="EMBL" id="KAK9095665.1"/>
    </source>
</evidence>
<reference evidence="2 3" key="1">
    <citation type="submission" date="2024-01" db="EMBL/GenBank/DDBJ databases">
        <title>Genome assemblies of Stephania.</title>
        <authorList>
            <person name="Yang L."/>
        </authorList>
    </citation>
    <scope>NUCLEOTIDE SEQUENCE [LARGE SCALE GENOMIC DNA]</scope>
    <source>
        <strain evidence="2">JXDWG</strain>
        <tissue evidence="2">Leaf</tissue>
    </source>
</reference>
<dbReference type="AlphaFoldDB" id="A0AAP0ELG1"/>
<feature type="region of interest" description="Disordered" evidence="1">
    <location>
        <begin position="110"/>
        <end position="150"/>
    </location>
</feature>
<evidence type="ECO:0000256" key="1">
    <source>
        <dbReference type="SAM" id="MobiDB-lite"/>
    </source>
</evidence>
<accession>A0AAP0ELG1</accession>
<evidence type="ECO:0008006" key="4">
    <source>
        <dbReference type="Google" id="ProtNLM"/>
    </source>
</evidence>
<dbReference type="EMBL" id="JBBNAG010000011">
    <property type="protein sequence ID" value="KAK9095665.1"/>
    <property type="molecule type" value="Genomic_DNA"/>
</dbReference>
<comment type="caution">
    <text evidence="2">The sequence shown here is derived from an EMBL/GenBank/DDBJ whole genome shotgun (WGS) entry which is preliminary data.</text>
</comment>
<protein>
    <recommendedName>
        <fullName evidence="4">F-box domain-containing protein</fullName>
    </recommendedName>
</protein>